<evidence type="ECO:0000313" key="1">
    <source>
        <dbReference type="EMBL" id="KAA6358857.1"/>
    </source>
</evidence>
<accession>A0A5J4TKW1</accession>
<gene>
    <name evidence="1" type="ORF">EZS28_045616</name>
</gene>
<name>A0A5J4TKW1_9EUKA</name>
<protein>
    <submittedName>
        <fullName evidence="1">Uncharacterized protein</fullName>
    </submittedName>
</protein>
<proteinExistence type="predicted"/>
<dbReference type="EMBL" id="SNRW01029257">
    <property type="protein sequence ID" value="KAA6358857.1"/>
    <property type="molecule type" value="Genomic_DNA"/>
</dbReference>
<reference evidence="1 2" key="1">
    <citation type="submission" date="2019-03" db="EMBL/GenBank/DDBJ databases">
        <title>Single cell metagenomics reveals metabolic interactions within the superorganism composed of flagellate Streblomastix strix and complex community of Bacteroidetes bacteria on its surface.</title>
        <authorList>
            <person name="Treitli S.C."/>
            <person name="Kolisko M."/>
            <person name="Husnik F."/>
            <person name="Keeling P."/>
            <person name="Hampl V."/>
        </authorList>
    </citation>
    <scope>NUCLEOTIDE SEQUENCE [LARGE SCALE GENOMIC DNA]</scope>
    <source>
        <strain evidence="1">ST1C</strain>
    </source>
</reference>
<dbReference type="AlphaFoldDB" id="A0A5J4TKW1"/>
<evidence type="ECO:0000313" key="2">
    <source>
        <dbReference type="Proteomes" id="UP000324800"/>
    </source>
</evidence>
<sequence>MHFSISTGSILVSKIQYPETIAAVALIPTVPAIPNIPVIQNTANTVCCNSVQLRERSSNRKRISTKRTWRKRQGSFWLQFYTIMRLVSECGSEFLEWEQ</sequence>
<dbReference type="Proteomes" id="UP000324800">
    <property type="component" value="Unassembled WGS sequence"/>
</dbReference>
<comment type="caution">
    <text evidence="1">The sequence shown here is derived from an EMBL/GenBank/DDBJ whole genome shotgun (WGS) entry which is preliminary data.</text>
</comment>
<organism evidence="1 2">
    <name type="scientific">Streblomastix strix</name>
    <dbReference type="NCBI Taxonomy" id="222440"/>
    <lineage>
        <taxon>Eukaryota</taxon>
        <taxon>Metamonada</taxon>
        <taxon>Preaxostyla</taxon>
        <taxon>Oxymonadida</taxon>
        <taxon>Streblomastigidae</taxon>
        <taxon>Streblomastix</taxon>
    </lineage>
</organism>